<keyword evidence="1" id="KW-0472">Membrane</keyword>
<name>A0A0A8XSK5_ARUDO</name>
<feature type="transmembrane region" description="Helical" evidence="1">
    <location>
        <begin position="17"/>
        <end position="37"/>
    </location>
</feature>
<evidence type="ECO:0000256" key="1">
    <source>
        <dbReference type="SAM" id="Phobius"/>
    </source>
</evidence>
<keyword evidence="1" id="KW-0812">Transmembrane</keyword>
<protein>
    <submittedName>
        <fullName evidence="2">Uncharacterized protein</fullName>
    </submittedName>
</protein>
<organism evidence="2">
    <name type="scientific">Arundo donax</name>
    <name type="common">Giant reed</name>
    <name type="synonym">Donax arundinaceus</name>
    <dbReference type="NCBI Taxonomy" id="35708"/>
    <lineage>
        <taxon>Eukaryota</taxon>
        <taxon>Viridiplantae</taxon>
        <taxon>Streptophyta</taxon>
        <taxon>Embryophyta</taxon>
        <taxon>Tracheophyta</taxon>
        <taxon>Spermatophyta</taxon>
        <taxon>Magnoliopsida</taxon>
        <taxon>Liliopsida</taxon>
        <taxon>Poales</taxon>
        <taxon>Poaceae</taxon>
        <taxon>PACMAD clade</taxon>
        <taxon>Arundinoideae</taxon>
        <taxon>Arundineae</taxon>
        <taxon>Arundo</taxon>
    </lineage>
</organism>
<accession>A0A0A8XSK5</accession>
<evidence type="ECO:0000313" key="2">
    <source>
        <dbReference type="EMBL" id="JAD15620.1"/>
    </source>
</evidence>
<sequence>MVTVCCLLCYTVLEGRYWASQLHICFFSLFFLLYSVMWPRKSFGNILLNT</sequence>
<proteinExistence type="predicted"/>
<keyword evidence="1" id="KW-1133">Transmembrane helix</keyword>
<dbReference type="AlphaFoldDB" id="A0A0A8XSK5"/>
<dbReference type="EMBL" id="GBRH01282275">
    <property type="protein sequence ID" value="JAD15620.1"/>
    <property type="molecule type" value="Transcribed_RNA"/>
</dbReference>
<reference evidence="2" key="2">
    <citation type="journal article" date="2015" name="Data Brief">
        <title>Shoot transcriptome of the giant reed, Arundo donax.</title>
        <authorList>
            <person name="Barrero R.A."/>
            <person name="Guerrero F.D."/>
            <person name="Moolhuijzen P."/>
            <person name="Goolsby J.A."/>
            <person name="Tidwell J."/>
            <person name="Bellgard S.E."/>
            <person name="Bellgard M.I."/>
        </authorList>
    </citation>
    <scope>NUCLEOTIDE SEQUENCE</scope>
    <source>
        <tissue evidence="2">Shoot tissue taken approximately 20 cm above the soil surface</tissue>
    </source>
</reference>
<reference evidence="2" key="1">
    <citation type="submission" date="2014-09" db="EMBL/GenBank/DDBJ databases">
        <authorList>
            <person name="Magalhaes I.L.F."/>
            <person name="Oliveira U."/>
            <person name="Santos F.R."/>
            <person name="Vidigal T.H.D.A."/>
            <person name="Brescovit A.D."/>
            <person name="Santos A.J."/>
        </authorList>
    </citation>
    <scope>NUCLEOTIDE SEQUENCE</scope>
    <source>
        <tissue evidence="2">Shoot tissue taken approximately 20 cm above the soil surface</tissue>
    </source>
</reference>